<dbReference type="Pfam" id="PF00183">
    <property type="entry name" value="HSP90"/>
    <property type="match status" value="1"/>
</dbReference>
<dbReference type="FunFam" id="1.20.120.790:FF:000001">
    <property type="entry name" value="Heat shock protein 90 alpha"/>
    <property type="match status" value="1"/>
</dbReference>
<dbReference type="FunFam" id="3.30.565.10:FF:000005">
    <property type="entry name" value="Heat shock protein 90"/>
    <property type="match status" value="1"/>
</dbReference>
<feature type="binding site" evidence="5">
    <location>
        <position position="146"/>
    </location>
    <ligand>
        <name>ATP</name>
        <dbReference type="ChEBI" id="CHEBI:30616"/>
    </ligand>
</feature>
<dbReference type="Gene3D" id="3.30.565.10">
    <property type="entry name" value="Histidine kinase-like ATPase, C-terminal domain"/>
    <property type="match status" value="1"/>
</dbReference>
<dbReference type="FunFam" id="3.30.230.80:FF:000001">
    <property type="entry name" value="Heat shock protein 90 alpha"/>
    <property type="match status" value="1"/>
</dbReference>
<dbReference type="FunFam" id="3.40.50.11260:FF:000005">
    <property type="entry name" value="Heat shock protein 90"/>
    <property type="match status" value="1"/>
</dbReference>
<keyword evidence="4" id="KW-0143">Chaperone</keyword>
<dbReference type="InterPro" id="IPR037196">
    <property type="entry name" value="HSP90_C"/>
</dbReference>
<keyword evidence="3 5" id="KW-0067">ATP-binding</keyword>
<dbReference type="PIRSF" id="PIRSF002583">
    <property type="entry name" value="Hsp90"/>
    <property type="match status" value="1"/>
</dbReference>
<name>A0A7S0R777_9CHLO</name>
<dbReference type="NCBIfam" id="NF003555">
    <property type="entry name" value="PRK05218.1"/>
    <property type="match status" value="1"/>
</dbReference>
<comment type="similarity">
    <text evidence="1">Belongs to the heat shock protein 90 family.</text>
</comment>
<dbReference type="PROSITE" id="PS00298">
    <property type="entry name" value="HSP90"/>
    <property type="match status" value="1"/>
</dbReference>
<dbReference type="PANTHER" id="PTHR11528">
    <property type="entry name" value="HEAT SHOCK PROTEIN 90 FAMILY MEMBER"/>
    <property type="match status" value="1"/>
</dbReference>
<feature type="binding site" evidence="5">
    <location>
        <position position="441"/>
    </location>
    <ligand>
        <name>ATP</name>
        <dbReference type="ChEBI" id="CHEBI:30616"/>
    </ligand>
</feature>
<dbReference type="InterPro" id="IPR020568">
    <property type="entry name" value="Ribosomal_Su5_D2-typ_SF"/>
</dbReference>
<evidence type="ECO:0000256" key="4">
    <source>
        <dbReference type="ARBA" id="ARBA00023186"/>
    </source>
</evidence>
<protein>
    <recommendedName>
        <fullName evidence="7">Histidine kinase/HSP90-like ATPase domain-containing protein</fullName>
    </recommendedName>
</protein>
<feature type="binding site" evidence="5">
    <location>
        <begin position="184"/>
        <end position="189"/>
    </location>
    <ligand>
        <name>ATP</name>
        <dbReference type="ChEBI" id="CHEBI:30616"/>
    </ligand>
</feature>
<dbReference type="SMART" id="SM00387">
    <property type="entry name" value="HATPase_c"/>
    <property type="match status" value="1"/>
</dbReference>
<evidence type="ECO:0000256" key="1">
    <source>
        <dbReference type="ARBA" id="ARBA00008239"/>
    </source>
</evidence>
<evidence type="ECO:0000313" key="8">
    <source>
        <dbReference type="EMBL" id="CAD8669126.1"/>
    </source>
</evidence>
<dbReference type="InterPro" id="IPR001404">
    <property type="entry name" value="Hsp90_fam"/>
</dbReference>
<dbReference type="SUPFAM" id="SSF54211">
    <property type="entry name" value="Ribosomal protein S5 domain 2-like"/>
    <property type="match status" value="1"/>
</dbReference>
<dbReference type="SUPFAM" id="SSF55874">
    <property type="entry name" value="ATPase domain of HSP90 chaperone/DNA topoisomerase II/histidine kinase"/>
    <property type="match status" value="1"/>
</dbReference>
<dbReference type="AlphaFoldDB" id="A0A7S0R777"/>
<dbReference type="EMBL" id="HBFB01006128">
    <property type="protein sequence ID" value="CAD8669126.1"/>
    <property type="molecule type" value="Transcribed_RNA"/>
</dbReference>
<dbReference type="Gene3D" id="1.20.120.790">
    <property type="entry name" value="Heat shock protein 90, C-terminal domain"/>
    <property type="match status" value="1"/>
</dbReference>
<dbReference type="HAMAP" id="MF_00505">
    <property type="entry name" value="HSP90"/>
    <property type="match status" value="1"/>
</dbReference>
<dbReference type="PRINTS" id="PR00775">
    <property type="entry name" value="HEATSHOCK90"/>
</dbReference>
<evidence type="ECO:0000259" key="7">
    <source>
        <dbReference type="SMART" id="SM00387"/>
    </source>
</evidence>
<evidence type="ECO:0000256" key="6">
    <source>
        <dbReference type="SAM" id="MobiDB-lite"/>
    </source>
</evidence>
<dbReference type="InterPro" id="IPR020575">
    <property type="entry name" value="Hsp90_N"/>
</dbReference>
<dbReference type="GO" id="GO:0005524">
    <property type="term" value="F:ATP binding"/>
    <property type="evidence" value="ECO:0007669"/>
    <property type="project" value="UniProtKB-KW"/>
</dbReference>
<evidence type="ECO:0000256" key="2">
    <source>
        <dbReference type="ARBA" id="ARBA00022741"/>
    </source>
</evidence>
<gene>
    <name evidence="8" type="ORF">CLEI1391_LOCUS3422</name>
</gene>
<dbReference type="InterPro" id="IPR036890">
    <property type="entry name" value="HATPase_C_sf"/>
</dbReference>
<reference evidence="8" key="1">
    <citation type="submission" date="2021-01" db="EMBL/GenBank/DDBJ databases">
        <authorList>
            <person name="Corre E."/>
            <person name="Pelletier E."/>
            <person name="Niang G."/>
            <person name="Scheremetjew M."/>
            <person name="Finn R."/>
            <person name="Kale V."/>
            <person name="Holt S."/>
            <person name="Cochrane G."/>
            <person name="Meng A."/>
            <person name="Brown T."/>
            <person name="Cohen L."/>
        </authorList>
    </citation>
    <scope>NUCLEOTIDE SEQUENCE</scope>
    <source>
        <strain evidence="8">SAG 11-49</strain>
    </source>
</reference>
<evidence type="ECO:0000256" key="5">
    <source>
        <dbReference type="PIRSR" id="PIRSR002583-1"/>
    </source>
</evidence>
<feature type="region of interest" description="Disordered" evidence="6">
    <location>
        <begin position="742"/>
        <end position="776"/>
    </location>
</feature>
<feature type="binding site" evidence="5">
    <location>
        <begin position="161"/>
        <end position="162"/>
    </location>
    <ligand>
        <name>ATP</name>
        <dbReference type="ChEBI" id="CHEBI:30616"/>
    </ligand>
</feature>
<dbReference type="Pfam" id="PF13589">
    <property type="entry name" value="HATPase_c_3"/>
    <property type="match status" value="1"/>
</dbReference>
<keyword evidence="2 5" id="KW-0547">Nucleotide-binding</keyword>
<dbReference type="GO" id="GO:0016887">
    <property type="term" value="F:ATP hydrolysis activity"/>
    <property type="evidence" value="ECO:0007669"/>
    <property type="project" value="InterPro"/>
</dbReference>
<dbReference type="GO" id="GO:0140662">
    <property type="term" value="F:ATP-dependent protein folding chaperone"/>
    <property type="evidence" value="ECO:0007669"/>
    <property type="project" value="InterPro"/>
</dbReference>
<dbReference type="InterPro" id="IPR003594">
    <property type="entry name" value="HATPase_dom"/>
</dbReference>
<dbReference type="SUPFAM" id="SSF110942">
    <property type="entry name" value="HSP90 C-terminal domain"/>
    <property type="match status" value="1"/>
</dbReference>
<evidence type="ECO:0000256" key="3">
    <source>
        <dbReference type="ARBA" id="ARBA00022840"/>
    </source>
</evidence>
<proteinExistence type="inferred from homology"/>
<dbReference type="InterPro" id="IPR019805">
    <property type="entry name" value="Heat_shock_protein_90_CS"/>
</dbReference>
<organism evidence="8">
    <name type="scientific">Chlamydomonas leiostraca</name>
    <dbReference type="NCBI Taxonomy" id="1034604"/>
    <lineage>
        <taxon>Eukaryota</taxon>
        <taxon>Viridiplantae</taxon>
        <taxon>Chlorophyta</taxon>
        <taxon>core chlorophytes</taxon>
        <taxon>Chlorophyceae</taxon>
        <taxon>CS clade</taxon>
        <taxon>Chlamydomonadales</taxon>
        <taxon>Chlamydomonadaceae</taxon>
        <taxon>Chlamydomonas</taxon>
    </lineage>
</organism>
<feature type="binding site" evidence="5">
    <location>
        <position position="95"/>
    </location>
    <ligand>
        <name>ATP</name>
        <dbReference type="ChEBI" id="CHEBI:30616"/>
    </ligand>
</feature>
<sequence>MALSATMKHAASGAVASRASRQAMAIPRAIAAPSLRVSAPVSFAAQQLLHGRRSMACAATTTPKEETFQYQAEVDRLMDMIVNSLYSNREVFLRELISNASDALDKVRFVSLTQPEIMKGREEMEIRIKADKENNTIIIEDSGIGMSREQLLSNLGTIARSGTRKFMEMMKEQSKGGDNNLIGQFGVGFYSAFLVADRVKVQSKSHEDGTQWCWEAAAGSHQYKVYEDPEAGSAPLVRGSRITLHLKEDAQEYADPVRLGRLIKQYSQFISFPIKLLSMKKEPVQVVDEEATARKQEAADKAAAEKGEEAKKVEPVMKTDYKEAWDWRVENENKPIWLRSPKEVSAETYNDFFKQTFSEFLDPLAHVHFNVEGTIEFSSLLYIPGMAPFDQQNWNQRSRSIKLYVKRVFISDEFDDDLMPRYLSFVKGVVDSSDLPLNVSREILQESRIVRVIRKQLVRRSIEMMEDLAKKEGGEDYKTFWESFGRNLKIGVIEDTENRERLSKLLRFYSSKAEDTMTSLDEYVGRMREGQKQIFYMAADNVQAARAAPFVEKLVAKGYEVLYLTEAIDEAMVTNLAKYGDRELVDVTKEGLALEADAEDKAKEEALAKEFAPVVDFLKKSLGERVEKVVVSNRLTDSPCALVTSKFGWSANMERIMRTQALGDTRSMEYMKGRKILEINPEHDIVRGIKQLLGEKDEDRARDLSELLFETSLITSGFQVDSPKDYASKVFTLMKIALGQDPAPAAAPSTSSSSSGSSKAVEAEVIDPNDPWKNKK</sequence>
<feature type="domain" description="Histidine kinase/HSP90-like ATPase" evidence="7">
    <location>
        <begin position="88"/>
        <end position="250"/>
    </location>
</feature>
<dbReference type="GO" id="GO:0051082">
    <property type="term" value="F:unfolded protein binding"/>
    <property type="evidence" value="ECO:0007669"/>
    <property type="project" value="InterPro"/>
</dbReference>
<dbReference type="CDD" id="cd16927">
    <property type="entry name" value="HATPase_Hsp90-like"/>
    <property type="match status" value="1"/>
</dbReference>
<feature type="binding site" evidence="5">
    <location>
        <position position="99"/>
    </location>
    <ligand>
        <name>ATP</name>
        <dbReference type="ChEBI" id="CHEBI:30616"/>
    </ligand>
</feature>
<dbReference type="Gene3D" id="3.30.230.80">
    <property type="match status" value="1"/>
</dbReference>
<accession>A0A7S0R777</accession>
<dbReference type="Gene3D" id="3.40.50.11260">
    <property type="match status" value="1"/>
</dbReference>
<feature type="binding site" evidence="5">
    <location>
        <position position="141"/>
    </location>
    <ligand>
        <name>ATP</name>
        <dbReference type="ChEBI" id="CHEBI:30616"/>
    </ligand>
</feature>
<feature type="binding site" evidence="5">
    <location>
        <position position="154"/>
    </location>
    <ligand>
        <name>ATP</name>
        <dbReference type="ChEBI" id="CHEBI:30616"/>
    </ligand>
</feature>
<feature type="compositionally biased region" description="Low complexity" evidence="6">
    <location>
        <begin position="742"/>
        <end position="760"/>
    </location>
</feature>